<keyword evidence="4 7" id="KW-0812">Transmembrane</keyword>
<feature type="transmembrane region" description="Helical" evidence="7">
    <location>
        <begin position="340"/>
        <end position="360"/>
    </location>
</feature>
<dbReference type="EMBL" id="FR695872">
    <property type="protein sequence ID" value="CBX29169.1"/>
    <property type="molecule type" value="Genomic_DNA"/>
</dbReference>
<dbReference type="PANTHER" id="PTHR43663:SF1">
    <property type="entry name" value="CHROMATE TRANSPORTER"/>
    <property type="match status" value="1"/>
</dbReference>
<keyword evidence="5 7" id="KW-1133">Transmembrane helix</keyword>
<feature type="transmembrane region" description="Helical" evidence="7">
    <location>
        <begin position="21"/>
        <end position="46"/>
    </location>
</feature>
<dbReference type="InterPro" id="IPR052518">
    <property type="entry name" value="CHR_Transporter"/>
</dbReference>
<feature type="transmembrane region" description="Helical" evidence="7">
    <location>
        <begin position="151"/>
        <end position="167"/>
    </location>
</feature>
<proteinExistence type="inferred from homology"/>
<dbReference type="GO" id="GO:0015109">
    <property type="term" value="F:chromate transmembrane transporter activity"/>
    <property type="evidence" value="ECO:0007669"/>
    <property type="project" value="InterPro"/>
</dbReference>
<evidence type="ECO:0000256" key="5">
    <source>
        <dbReference type="ARBA" id="ARBA00022989"/>
    </source>
</evidence>
<organism evidence="8">
    <name type="scientific">uncultured Desulfobacterium sp</name>
    <dbReference type="NCBI Taxonomy" id="201089"/>
    <lineage>
        <taxon>Bacteria</taxon>
        <taxon>Pseudomonadati</taxon>
        <taxon>Thermodesulfobacteriota</taxon>
        <taxon>Desulfobacteria</taxon>
        <taxon>Desulfobacterales</taxon>
        <taxon>Desulfobacteriaceae</taxon>
        <taxon>Desulfobacterium</taxon>
        <taxon>environmental samples</taxon>
    </lineage>
</organism>
<dbReference type="PANTHER" id="PTHR43663">
    <property type="entry name" value="CHROMATE TRANSPORT PROTEIN-RELATED"/>
    <property type="match status" value="1"/>
</dbReference>
<dbReference type="InterPro" id="IPR014047">
    <property type="entry name" value="Chr_Tranpt_l_chain"/>
</dbReference>
<name>E1YF25_9BACT</name>
<evidence type="ECO:0000256" key="3">
    <source>
        <dbReference type="ARBA" id="ARBA00022475"/>
    </source>
</evidence>
<evidence type="ECO:0000256" key="7">
    <source>
        <dbReference type="SAM" id="Phobius"/>
    </source>
</evidence>
<dbReference type="Pfam" id="PF02417">
    <property type="entry name" value="Chromate_transp"/>
    <property type="match status" value="2"/>
</dbReference>
<reference evidence="8" key="1">
    <citation type="journal article" date="2011" name="Environ. Microbiol.">
        <title>Genomic insights into the metabolic potential of the polycyclic aromatic hydrocarbon degrading sulfate-reducing Deltaproteobacterium N47.</title>
        <authorList>
            <person name="Bergmann F."/>
            <person name="Selesi D."/>
            <person name="Weinmaier T."/>
            <person name="Tischler P."/>
            <person name="Rattei T."/>
            <person name="Meckenstock R.U."/>
        </authorList>
    </citation>
    <scope>NUCLEOTIDE SEQUENCE</scope>
</reference>
<dbReference type="InterPro" id="IPR003370">
    <property type="entry name" value="Chromate_transpt"/>
</dbReference>
<feature type="transmembrane region" description="Helical" evidence="7">
    <location>
        <begin position="92"/>
        <end position="116"/>
    </location>
</feature>
<feature type="transmembrane region" description="Helical" evidence="7">
    <location>
        <begin position="66"/>
        <end position="85"/>
    </location>
</feature>
<feature type="transmembrane region" description="Helical" evidence="7">
    <location>
        <begin position="122"/>
        <end position="144"/>
    </location>
</feature>
<dbReference type="AlphaFoldDB" id="E1YF25"/>
<evidence type="ECO:0008006" key="9">
    <source>
        <dbReference type="Google" id="ProtNLM"/>
    </source>
</evidence>
<feature type="transmembrane region" description="Helical" evidence="7">
    <location>
        <begin position="173"/>
        <end position="189"/>
    </location>
</feature>
<feature type="transmembrane region" description="Helical" evidence="7">
    <location>
        <begin position="280"/>
        <end position="300"/>
    </location>
</feature>
<feature type="transmembrane region" description="Helical" evidence="7">
    <location>
        <begin position="240"/>
        <end position="259"/>
    </location>
</feature>
<protein>
    <recommendedName>
        <fullName evidence="9">Chromate transporter</fullName>
    </recommendedName>
</protein>
<dbReference type="GO" id="GO:0005886">
    <property type="term" value="C:plasma membrane"/>
    <property type="evidence" value="ECO:0007669"/>
    <property type="project" value="UniProtKB-SubCell"/>
</dbReference>
<comment type="similarity">
    <text evidence="2">Belongs to the chromate ion transporter (CHR) (TC 2.A.51) family.</text>
</comment>
<feature type="transmembrane region" description="Helical" evidence="7">
    <location>
        <begin position="306"/>
        <end position="328"/>
    </location>
</feature>
<evidence type="ECO:0000256" key="4">
    <source>
        <dbReference type="ARBA" id="ARBA00022692"/>
    </source>
</evidence>
<comment type="subcellular location">
    <subcellularLocation>
        <location evidence="1">Cell membrane</location>
        <topology evidence="1">Multi-pass membrane protein</topology>
    </subcellularLocation>
</comment>
<sequence length="404" mass="42662">MKFKKAANSVATDSGTSELSLTSMVSVFLKLGAIGFGGGMAVIALMEHEFVAKRQEFTAEEFLHGVGLAQILGPFAPNTAFFLGYRRYGLPGAVLSVIAFLLPSVTMVILLSSLYFRYHTIPALQGVLAGVGPIVIALILSAAWSMGRKSMTGWLAIAFALAGGIAGTFKINPIWVLLSAGIIGLLIGRKRMKPNVDQKNTDTGSNLKNEDHPKTGIMASAALPLAASSTAASLSTLGLAFLKIGLVFFGGGFVLIPILHQRIVEYFHWLTPREFIDGVAISNLTPGPIAVLATFTGYRLQGIPGAVLATVALFTPAMILMAIISIGYEYFKGSSRAQDFLSGVAPTVVGLVASAAFLLWRSAIPSWRMLLLMVAALALLIRFKWHPAFVLALGAGLAAIGAVP</sequence>
<keyword evidence="3" id="KW-1003">Cell membrane</keyword>
<evidence type="ECO:0000256" key="1">
    <source>
        <dbReference type="ARBA" id="ARBA00004651"/>
    </source>
</evidence>
<evidence type="ECO:0000256" key="6">
    <source>
        <dbReference type="ARBA" id="ARBA00023136"/>
    </source>
</evidence>
<accession>E1YF25</accession>
<gene>
    <name evidence="8" type="ORF">N47_J01500</name>
</gene>
<dbReference type="NCBIfam" id="TIGR00937">
    <property type="entry name" value="2A51"/>
    <property type="match status" value="1"/>
</dbReference>
<keyword evidence="6 7" id="KW-0472">Membrane</keyword>
<dbReference type="PIRSF" id="PIRSF004810">
    <property type="entry name" value="ChrA"/>
    <property type="match status" value="1"/>
</dbReference>
<evidence type="ECO:0000256" key="2">
    <source>
        <dbReference type="ARBA" id="ARBA00005262"/>
    </source>
</evidence>
<evidence type="ECO:0000313" key="8">
    <source>
        <dbReference type="EMBL" id="CBX29169.1"/>
    </source>
</evidence>